<feature type="signal peptide" evidence="1">
    <location>
        <begin position="1"/>
        <end position="23"/>
    </location>
</feature>
<sequence>MNRCVVNVMAAIIILASLPYSSALSLPIGDPAPGRSPGPPVVNGNGFQDKSTNFKYIDENIETRLGIPVEEAERYDHTTTNDIETTTVSEVVSVSEKTIGDACAFARIPSDSADIVTLGERDSDINLTVSHPVFEADELVRGVVYDGKSAWFSI</sequence>
<reference evidence="2" key="1">
    <citation type="submission" date="2021-04" db="EMBL/GenBank/DDBJ databases">
        <authorList>
            <person name="Tunstrom K."/>
        </authorList>
    </citation>
    <scope>NUCLEOTIDE SEQUENCE</scope>
</reference>
<organism evidence="2 3">
    <name type="scientific">Parnassius apollo</name>
    <name type="common">Apollo butterfly</name>
    <name type="synonym">Papilio apollo</name>
    <dbReference type="NCBI Taxonomy" id="110799"/>
    <lineage>
        <taxon>Eukaryota</taxon>
        <taxon>Metazoa</taxon>
        <taxon>Ecdysozoa</taxon>
        <taxon>Arthropoda</taxon>
        <taxon>Hexapoda</taxon>
        <taxon>Insecta</taxon>
        <taxon>Pterygota</taxon>
        <taxon>Neoptera</taxon>
        <taxon>Endopterygota</taxon>
        <taxon>Lepidoptera</taxon>
        <taxon>Glossata</taxon>
        <taxon>Ditrysia</taxon>
        <taxon>Papilionoidea</taxon>
        <taxon>Papilionidae</taxon>
        <taxon>Parnassiinae</taxon>
        <taxon>Parnassini</taxon>
        <taxon>Parnassius</taxon>
        <taxon>Parnassius</taxon>
    </lineage>
</organism>
<dbReference type="AlphaFoldDB" id="A0A8S3W881"/>
<protein>
    <submittedName>
        <fullName evidence="2">(apollo) hypothetical protein</fullName>
    </submittedName>
</protein>
<proteinExistence type="predicted"/>
<dbReference type="EMBL" id="CAJQZP010000212">
    <property type="protein sequence ID" value="CAG4946493.1"/>
    <property type="molecule type" value="Genomic_DNA"/>
</dbReference>
<keyword evidence="1" id="KW-0732">Signal</keyword>
<evidence type="ECO:0000313" key="2">
    <source>
        <dbReference type="EMBL" id="CAG4946493.1"/>
    </source>
</evidence>
<dbReference type="Proteomes" id="UP000691718">
    <property type="component" value="Unassembled WGS sequence"/>
</dbReference>
<comment type="caution">
    <text evidence="2">The sequence shown here is derived from an EMBL/GenBank/DDBJ whole genome shotgun (WGS) entry which is preliminary data.</text>
</comment>
<keyword evidence="3" id="KW-1185">Reference proteome</keyword>
<evidence type="ECO:0000256" key="1">
    <source>
        <dbReference type="SAM" id="SignalP"/>
    </source>
</evidence>
<name>A0A8S3W881_PARAO</name>
<feature type="chain" id="PRO_5035837806" evidence="1">
    <location>
        <begin position="24"/>
        <end position="154"/>
    </location>
</feature>
<gene>
    <name evidence="2" type="ORF">PAPOLLO_LOCUS3330</name>
</gene>
<evidence type="ECO:0000313" key="3">
    <source>
        <dbReference type="Proteomes" id="UP000691718"/>
    </source>
</evidence>
<dbReference type="OrthoDB" id="6681966at2759"/>
<accession>A0A8S3W881</accession>